<evidence type="ECO:0000313" key="5">
    <source>
        <dbReference type="EMBL" id="CAL4770266.1"/>
    </source>
</evidence>
<accession>A0A9P1FMN3</accession>
<gene>
    <name evidence="3" type="ORF">C1SCF055_LOCUS10610</name>
</gene>
<sequence length="586" mass="65586">MAEPIVAQLRIRAEVAEVLREEIRSWQRNPGFATAVLKRLARVPRVPRVSNEVAENVRDVLDFMVSQTVATWLEVNVIHCNAAIAVCARGDGLWPHALDFLQKMMNLQLSPDVFTCSSTMNACLKDMQWQTALGMFFDLRKSTRPDLTLSNTALSAAAWDVAAALLKEMPQMELRPDVISFSTSMDGAPWRKSLVLLQQMQVVQLEADRQLFSSISADCWRFSMELLQLMSRKFLEADAINWGSILSPLADARRWLQALYMLDGTMESMELNVRNALMNAMKGDWRLASALFQDLDVAKLRPDELTLNTRASAASGRWRDAVHLGRLEMASSLAPWRRAMLLVEAAKQQGLQPNMATVSRVGRHSSFWELMLCSLQRSRPLDQVLYSATLSEMETASAWEAALSLLGSIRRENFDEISFGAAISVAAKGSQWQTALSLIKEMRELRLRCAQVPFNSASSACERGSQWPICVSLLDEAMSAADVVTYNVALSATQKVGSWQMPCLLLEEMSARDLRPDVISQDTVLLTCCQQQQWSQALASLGSTDDMSMESREVLITACESQHVHRVACSLLDIRESCWMEMEKMG</sequence>
<dbReference type="Proteomes" id="UP001152797">
    <property type="component" value="Unassembled WGS sequence"/>
</dbReference>
<evidence type="ECO:0000313" key="6">
    <source>
        <dbReference type="Proteomes" id="UP001152797"/>
    </source>
</evidence>
<dbReference type="AlphaFoldDB" id="A0A9P1FMN3"/>
<reference evidence="3" key="1">
    <citation type="submission" date="2022-10" db="EMBL/GenBank/DDBJ databases">
        <authorList>
            <person name="Chen Y."/>
            <person name="Dougan E. K."/>
            <person name="Chan C."/>
            <person name="Rhodes N."/>
            <person name="Thang M."/>
        </authorList>
    </citation>
    <scope>NUCLEOTIDE SEQUENCE</scope>
</reference>
<feature type="repeat" description="PPR" evidence="2">
    <location>
        <begin position="482"/>
        <end position="516"/>
    </location>
</feature>
<dbReference type="InterPro" id="IPR002885">
    <property type="entry name" value="PPR_rpt"/>
</dbReference>
<comment type="caution">
    <text evidence="3">The sequence shown here is derived from an EMBL/GenBank/DDBJ whole genome shotgun (WGS) entry which is preliminary data.</text>
</comment>
<dbReference type="PANTHER" id="PTHR47936">
    <property type="entry name" value="PPR_LONG DOMAIN-CONTAINING PROTEIN"/>
    <property type="match status" value="1"/>
</dbReference>
<evidence type="ECO:0000256" key="2">
    <source>
        <dbReference type="PROSITE-ProRule" id="PRU00708"/>
    </source>
</evidence>
<keyword evidence="1" id="KW-0677">Repeat</keyword>
<keyword evidence="6" id="KW-1185">Reference proteome</keyword>
<evidence type="ECO:0000313" key="3">
    <source>
        <dbReference type="EMBL" id="CAI3982954.1"/>
    </source>
</evidence>
<evidence type="ECO:0000313" key="4">
    <source>
        <dbReference type="EMBL" id="CAL1136329.1"/>
    </source>
</evidence>
<dbReference type="PROSITE" id="PS51375">
    <property type="entry name" value="PPR"/>
    <property type="match status" value="1"/>
</dbReference>
<organism evidence="3">
    <name type="scientific">Cladocopium goreaui</name>
    <dbReference type="NCBI Taxonomy" id="2562237"/>
    <lineage>
        <taxon>Eukaryota</taxon>
        <taxon>Sar</taxon>
        <taxon>Alveolata</taxon>
        <taxon>Dinophyceae</taxon>
        <taxon>Suessiales</taxon>
        <taxon>Symbiodiniaceae</taxon>
        <taxon>Cladocopium</taxon>
    </lineage>
</organism>
<dbReference type="EMBL" id="CAMXCT020000761">
    <property type="protein sequence ID" value="CAL1136329.1"/>
    <property type="molecule type" value="Genomic_DNA"/>
</dbReference>
<proteinExistence type="predicted"/>
<dbReference type="EMBL" id="CAMXCT030000761">
    <property type="protein sequence ID" value="CAL4770266.1"/>
    <property type="molecule type" value="Genomic_DNA"/>
</dbReference>
<name>A0A9P1FMN3_9DINO</name>
<reference evidence="4" key="2">
    <citation type="submission" date="2024-04" db="EMBL/GenBank/DDBJ databases">
        <authorList>
            <person name="Chen Y."/>
            <person name="Shah S."/>
            <person name="Dougan E. K."/>
            <person name="Thang M."/>
            <person name="Chan C."/>
        </authorList>
    </citation>
    <scope>NUCLEOTIDE SEQUENCE [LARGE SCALE GENOMIC DNA]</scope>
</reference>
<evidence type="ECO:0000256" key="1">
    <source>
        <dbReference type="ARBA" id="ARBA00022737"/>
    </source>
</evidence>
<dbReference type="EMBL" id="CAMXCT010000761">
    <property type="protein sequence ID" value="CAI3982954.1"/>
    <property type="molecule type" value="Genomic_DNA"/>
</dbReference>
<dbReference type="PANTHER" id="PTHR47936:SF1">
    <property type="entry name" value="PENTATRICOPEPTIDE REPEAT-CONTAINING PROTEIN GUN1, CHLOROPLASTIC"/>
    <property type="match status" value="1"/>
</dbReference>
<protein>
    <submittedName>
        <fullName evidence="5">Pentatricopeptide repeat-containing protein At2g41720 (Protein EMBRYO DEFECTIVE 2654)</fullName>
    </submittedName>
</protein>
<dbReference type="Gene3D" id="1.25.40.10">
    <property type="entry name" value="Tetratricopeptide repeat domain"/>
    <property type="match status" value="3"/>
</dbReference>
<dbReference type="InterPro" id="IPR011990">
    <property type="entry name" value="TPR-like_helical_dom_sf"/>
</dbReference>